<comment type="caution">
    <text evidence="2">The sequence shown here is derived from an EMBL/GenBank/DDBJ whole genome shotgun (WGS) entry which is preliminary data.</text>
</comment>
<accession>A0AAD5VWQ3</accession>
<keyword evidence="3" id="KW-1185">Reference proteome</keyword>
<feature type="compositionally biased region" description="Basic residues" evidence="1">
    <location>
        <begin position="714"/>
        <end position="724"/>
    </location>
</feature>
<evidence type="ECO:0000313" key="2">
    <source>
        <dbReference type="EMBL" id="KAJ3569002.1"/>
    </source>
</evidence>
<organism evidence="2 3">
    <name type="scientific">Leucocoprinus birnbaumii</name>
    <dbReference type="NCBI Taxonomy" id="56174"/>
    <lineage>
        <taxon>Eukaryota</taxon>
        <taxon>Fungi</taxon>
        <taxon>Dikarya</taxon>
        <taxon>Basidiomycota</taxon>
        <taxon>Agaricomycotina</taxon>
        <taxon>Agaricomycetes</taxon>
        <taxon>Agaricomycetidae</taxon>
        <taxon>Agaricales</taxon>
        <taxon>Agaricineae</taxon>
        <taxon>Agaricaceae</taxon>
        <taxon>Leucocoprinus</taxon>
    </lineage>
</organism>
<dbReference type="Proteomes" id="UP001213000">
    <property type="component" value="Unassembled WGS sequence"/>
</dbReference>
<feature type="compositionally biased region" description="Low complexity" evidence="1">
    <location>
        <begin position="331"/>
        <end position="345"/>
    </location>
</feature>
<protein>
    <submittedName>
        <fullName evidence="2">Uncharacterized protein</fullName>
    </submittedName>
</protein>
<dbReference type="AlphaFoldDB" id="A0AAD5VWQ3"/>
<sequence length="724" mass="77676">MLKKSEKVFTTDIGDIRITRTVVPKGSDEEKAFLGDISLGLGLVDMTSLDSDDKIEAAACAVAEVFSGAWQRHAKEVVITNRSKSWWDNECDAAIKRYRELRNPADYTSFRRATRAAKRKFFDEKIEEIASERQRPAPRYQAPAPSPTTGSLPPSRTSTPKPKSRTVPPSPAPALDFSDLYTMPPFPNSPSPVSKSKHTTPFRSSGRASGTLSPSARPPGPPSTSAPVDSDDSSSSSDSGDEREQVTTSLAAGKEIPLALPASGGVPAEDLASDAGDSPQDAVGEEDPGASSEDDVPLASISKPRSPTPAGVAPSPVSPSPSGDKMDVYDSRAAPSDATAPAEASVSKKRARSNSMPAKAARKDVDLIKQIGLVQIDPIMELVPRLFSIVPRDAESDIRPDQQCIACIRSCYPGCAVSREEPSELPPNVYAHLRAMPCGECGKGGQVFCSHSKPAPLMQYWAENYRIVSISSAYNLQTKIRGLVTALTQYEGAKAQLELASAHLQTLTAEFAEDLSLSERYHQPDPNYWVQAGIVKNEESRRAVFTAVHEVLAQSKSLGATDPAPEAYSRALFSAHKSFLRHFAAFAPDGSLENHPLLDAELPPPATLEVRHAAAQGFQDSSVQAKTAALKELAARRRAQKAKAQTPAKSSGPSTRRRKTRSKSVVSESEQEEYVEEAEEAPTPSSRPSKRSKSNVSSTGLGPFAPKAVDPRASIKKGKKGDEV</sequence>
<feature type="compositionally biased region" description="Polar residues" evidence="1">
    <location>
        <begin position="201"/>
        <end position="214"/>
    </location>
</feature>
<feature type="compositionally biased region" description="Low complexity" evidence="1">
    <location>
        <begin position="308"/>
        <end position="323"/>
    </location>
</feature>
<feature type="region of interest" description="Disordered" evidence="1">
    <location>
        <begin position="129"/>
        <end position="358"/>
    </location>
</feature>
<reference evidence="2" key="1">
    <citation type="submission" date="2022-07" db="EMBL/GenBank/DDBJ databases">
        <title>Genome Sequence of Leucocoprinus birnbaumii.</title>
        <authorList>
            <person name="Buettner E."/>
        </authorList>
    </citation>
    <scope>NUCLEOTIDE SEQUENCE</scope>
    <source>
        <strain evidence="2">VT141</strain>
    </source>
</reference>
<name>A0AAD5VWQ3_9AGAR</name>
<evidence type="ECO:0000313" key="3">
    <source>
        <dbReference type="Proteomes" id="UP001213000"/>
    </source>
</evidence>
<feature type="region of interest" description="Disordered" evidence="1">
    <location>
        <begin position="635"/>
        <end position="724"/>
    </location>
</feature>
<evidence type="ECO:0000256" key="1">
    <source>
        <dbReference type="SAM" id="MobiDB-lite"/>
    </source>
</evidence>
<proteinExistence type="predicted"/>
<dbReference type="EMBL" id="JANIEX010000312">
    <property type="protein sequence ID" value="KAJ3569002.1"/>
    <property type="molecule type" value="Genomic_DNA"/>
</dbReference>
<gene>
    <name evidence="2" type="ORF">NP233_g5340</name>
</gene>
<feature type="compositionally biased region" description="Acidic residues" evidence="1">
    <location>
        <begin position="669"/>
        <end position="680"/>
    </location>
</feature>
<feature type="compositionally biased region" description="Acidic residues" evidence="1">
    <location>
        <begin position="283"/>
        <end position="296"/>
    </location>
</feature>